<comment type="caution">
    <text evidence="1">The sequence shown here is derived from an EMBL/GenBank/DDBJ whole genome shotgun (WGS) entry which is preliminary data.</text>
</comment>
<dbReference type="EMBL" id="JANAKD010000444">
    <property type="protein sequence ID" value="KAJ3493839.1"/>
    <property type="molecule type" value="Genomic_DNA"/>
</dbReference>
<protein>
    <submittedName>
        <fullName evidence="1">Uncharacterized protein</fullName>
    </submittedName>
</protein>
<reference evidence="1" key="1">
    <citation type="submission" date="2022-07" db="EMBL/GenBank/DDBJ databases">
        <title>Genome Sequence of Lecanicillium saksenae.</title>
        <authorList>
            <person name="Buettner E."/>
        </authorList>
    </citation>
    <scope>NUCLEOTIDE SEQUENCE</scope>
    <source>
        <strain evidence="1">VT-O1</strain>
    </source>
</reference>
<organism evidence="1 2">
    <name type="scientific">Lecanicillium saksenae</name>
    <dbReference type="NCBI Taxonomy" id="468837"/>
    <lineage>
        <taxon>Eukaryota</taxon>
        <taxon>Fungi</taxon>
        <taxon>Dikarya</taxon>
        <taxon>Ascomycota</taxon>
        <taxon>Pezizomycotina</taxon>
        <taxon>Sordariomycetes</taxon>
        <taxon>Hypocreomycetidae</taxon>
        <taxon>Hypocreales</taxon>
        <taxon>Cordycipitaceae</taxon>
        <taxon>Lecanicillium</taxon>
    </lineage>
</organism>
<name>A0ACC1QVC4_9HYPO</name>
<evidence type="ECO:0000313" key="2">
    <source>
        <dbReference type="Proteomes" id="UP001148737"/>
    </source>
</evidence>
<gene>
    <name evidence="1" type="ORF">NLG97_g4477</name>
</gene>
<dbReference type="Proteomes" id="UP001148737">
    <property type="component" value="Unassembled WGS sequence"/>
</dbReference>
<sequence length="483" mass="52784">MRLSSIASFPFSSQPELFTRAELPMATSVAPADPFPAFQMREAESFQTQHMEDFFSSNSASNHPIELNPYHHFASERSGAASPHIYRPSQQTYHDGQDITKTNSVVPFWQIQADTPLQGPVSVLDLHTTAHPTNNSTLEGSLPVEQLDDNTLSKAADYRAFLPQARSLPFIPTNAKVGSASAGTKSTAKRKSVQVGENAKTSPSKRKQPTKKKVPENKKTVKPQPKARRQPKGQLISDQTEARQSSVASQNPVPKGSAAKQGPSDSNPGVKLLSKKNPPKQFATVQKAGEEEASPVDETPATKALPKKKTPKSASVQKPTPAKPGKGRPRKGITANDLEPSKTVTGNSAANMIDDSPPNKATPQRCPKILAVPSDCEDEGINSHNYSKKFNGATNVFRTDVSLINCESSSTLMIAESAMLNALNRMTWKIIDQYEADIDEGLNRFEIAQYYTDNLHNTRFIFWYDKLAELGSLSPLHARQPIS</sequence>
<accession>A0ACC1QVC4</accession>
<evidence type="ECO:0000313" key="1">
    <source>
        <dbReference type="EMBL" id="KAJ3493839.1"/>
    </source>
</evidence>
<proteinExistence type="predicted"/>
<keyword evidence="2" id="KW-1185">Reference proteome</keyword>